<dbReference type="PANTHER" id="PTHR21098">
    <property type="entry name" value="RIBOFLAVIN SYNTHASE ALPHA CHAIN"/>
    <property type="match status" value="1"/>
</dbReference>
<organism evidence="14 15">
    <name type="scientific">Streptomyces solincola</name>
    <dbReference type="NCBI Taxonomy" id="2100817"/>
    <lineage>
        <taxon>Bacteria</taxon>
        <taxon>Bacillati</taxon>
        <taxon>Actinomycetota</taxon>
        <taxon>Actinomycetes</taxon>
        <taxon>Kitasatosporales</taxon>
        <taxon>Streptomycetaceae</taxon>
        <taxon>Streptomyces</taxon>
    </lineage>
</organism>
<dbReference type="PANTHER" id="PTHR21098:SF12">
    <property type="entry name" value="RIBOFLAVIN SYNTHASE"/>
    <property type="match status" value="1"/>
</dbReference>
<dbReference type="OrthoDB" id="9788537at2"/>
<evidence type="ECO:0000313" key="14">
    <source>
        <dbReference type="EMBL" id="PRH76056.1"/>
    </source>
</evidence>
<feature type="domain" description="Lumazine-binding" evidence="13">
    <location>
        <begin position="1"/>
        <end position="96"/>
    </location>
</feature>
<comment type="pathway">
    <text evidence="3">Cofactor biosynthesis; riboflavin biosynthesis; riboflavin from 2-hydroxy-3-oxobutyl phosphate and 5-amino-6-(D-ribitylamino)uracil: step 2/2.</text>
</comment>
<sequence>MFTGIVEELGEVTAVDDLGDSCRFRLRGPVVTEGARHGDSIAVNGVCLTVVDTEGGEFTADVMAETLKRSSLGALAPGSRVNLERPMAVGGRLGGHIVQGHVDGTGAILARTPSEHWEIVKVSLPPKLARYVVEKGSITVDGVSLTVVDAGPDYFTISLIPTTLALTTLGVKQPGDPVNLEVDVIAKYVERLMGTAKDAPAAPTGASAAAEALADRPAGPEGTPR</sequence>
<comment type="caution">
    <text evidence="14">The sequence shown here is derived from an EMBL/GenBank/DDBJ whole genome shotgun (WGS) entry which is preliminary data.</text>
</comment>
<dbReference type="EMBL" id="PVLV01000588">
    <property type="protein sequence ID" value="PRH76056.1"/>
    <property type="molecule type" value="Genomic_DNA"/>
</dbReference>
<dbReference type="InterPro" id="IPR023366">
    <property type="entry name" value="ATP_synth_asu-like_sf"/>
</dbReference>
<evidence type="ECO:0000256" key="7">
    <source>
        <dbReference type="ARBA" id="ARBA00022619"/>
    </source>
</evidence>
<comment type="catalytic activity">
    <reaction evidence="1">
        <text>2 6,7-dimethyl-8-(1-D-ribityl)lumazine + H(+) = 5-amino-6-(D-ribitylamino)uracil + riboflavin</text>
        <dbReference type="Rhea" id="RHEA:20772"/>
        <dbReference type="ChEBI" id="CHEBI:15378"/>
        <dbReference type="ChEBI" id="CHEBI:15934"/>
        <dbReference type="ChEBI" id="CHEBI:57986"/>
        <dbReference type="ChEBI" id="CHEBI:58201"/>
        <dbReference type="EC" id="2.5.1.9"/>
    </reaction>
</comment>
<feature type="repeat" description="Lumazine-binding" evidence="11">
    <location>
        <begin position="1"/>
        <end position="96"/>
    </location>
</feature>
<dbReference type="Proteomes" id="UP000239322">
    <property type="component" value="Unassembled WGS sequence"/>
</dbReference>
<dbReference type="NCBIfam" id="TIGR00187">
    <property type="entry name" value="ribE"/>
    <property type="match status" value="1"/>
</dbReference>
<evidence type="ECO:0000256" key="6">
    <source>
        <dbReference type="ARBA" id="ARBA00013950"/>
    </source>
</evidence>
<keyword evidence="7" id="KW-0686">Riboflavin biosynthesis</keyword>
<dbReference type="AlphaFoldDB" id="A0A2S9PNR8"/>
<evidence type="ECO:0000256" key="2">
    <source>
        <dbReference type="ARBA" id="ARBA00002803"/>
    </source>
</evidence>
<feature type="region of interest" description="Disordered" evidence="12">
    <location>
        <begin position="198"/>
        <end position="225"/>
    </location>
</feature>
<dbReference type="GO" id="GO:0004746">
    <property type="term" value="F:riboflavin synthase activity"/>
    <property type="evidence" value="ECO:0007669"/>
    <property type="project" value="UniProtKB-UniRule"/>
</dbReference>
<dbReference type="FunFam" id="2.40.30.20:FF:000004">
    <property type="entry name" value="Riboflavin synthase, alpha subunit"/>
    <property type="match status" value="1"/>
</dbReference>
<evidence type="ECO:0000256" key="4">
    <source>
        <dbReference type="ARBA" id="ARBA00011233"/>
    </source>
</evidence>
<evidence type="ECO:0000259" key="13">
    <source>
        <dbReference type="PROSITE" id="PS51177"/>
    </source>
</evidence>
<keyword evidence="9" id="KW-0677">Repeat</keyword>
<comment type="subunit">
    <text evidence="4">Homotrimer.</text>
</comment>
<evidence type="ECO:0000256" key="1">
    <source>
        <dbReference type="ARBA" id="ARBA00000968"/>
    </source>
</evidence>
<dbReference type="CDD" id="cd00402">
    <property type="entry name" value="Riboflavin_synthase_like"/>
    <property type="match status" value="1"/>
</dbReference>
<dbReference type="Gene3D" id="2.40.30.20">
    <property type="match status" value="2"/>
</dbReference>
<dbReference type="Pfam" id="PF00677">
    <property type="entry name" value="Lum_binding"/>
    <property type="match status" value="2"/>
</dbReference>
<dbReference type="SUPFAM" id="SSF63380">
    <property type="entry name" value="Riboflavin synthase domain-like"/>
    <property type="match status" value="2"/>
</dbReference>
<dbReference type="InterPro" id="IPR026017">
    <property type="entry name" value="Lumazine-bd_dom"/>
</dbReference>
<evidence type="ECO:0000313" key="15">
    <source>
        <dbReference type="Proteomes" id="UP000239322"/>
    </source>
</evidence>
<evidence type="ECO:0000256" key="10">
    <source>
        <dbReference type="NCBIfam" id="TIGR00187"/>
    </source>
</evidence>
<name>A0A2S9PNR8_9ACTN</name>
<reference evidence="14 15" key="1">
    <citation type="submission" date="2018-03" db="EMBL/GenBank/DDBJ databases">
        <title>Novel Streptomyces sp. from soil.</title>
        <authorList>
            <person name="Tan G.Y.A."/>
            <person name="Lee Z.Y."/>
        </authorList>
    </citation>
    <scope>NUCLEOTIDE SEQUENCE [LARGE SCALE GENOMIC DNA]</scope>
    <source>
        <strain evidence="14 15">ST5x</strain>
    </source>
</reference>
<protein>
    <recommendedName>
        <fullName evidence="6 10">Riboflavin synthase</fullName>
        <ecNumber evidence="5 10">2.5.1.9</ecNumber>
    </recommendedName>
</protein>
<evidence type="ECO:0000256" key="9">
    <source>
        <dbReference type="ARBA" id="ARBA00022737"/>
    </source>
</evidence>
<evidence type="ECO:0000256" key="8">
    <source>
        <dbReference type="ARBA" id="ARBA00022679"/>
    </source>
</evidence>
<accession>A0A2S9PNR8</accession>
<dbReference type="RefSeq" id="WP_105871610.1">
    <property type="nucleotide sequence ID" value="NZ_PVLV01000588.1"/>
</dbReference>
<dbReference type="EC" id="2.5.1.9" evidence="5 10"/>
<evidence type="ECO:0000256" key="12">
    <source>
        <dbReference type="SAM" id="MobiDB-lite"/>
    </source>
</evidence>
<comment type="function">
    <text evidence="2">Catalyzes the dismutation of two molecules of 6,7-dimethyl-8-ribityllumazine, resulting in the formation of riboflavin and 5-amino-6-(D-ribitylamino)uracil.</text>
</comment>
<dbReference type="PROSITE" id="PS51177">
    <property type="entry name" value="LUMAZINE_BIND"/>
    <property type="match status" value="2"/>
</dbReference>
<feature type="domain" description="Lumazine-binding" evidence="13">
    <location>
        <begin position="97"/>
        <end position="193"/>
    </location>
</feature>
<gene>
    <name evidence="14" type="ORF">C6N75_27690</name>
</gene>
<dbReference type="PIRSF" id="PIRSF000498">
    <property type="entry name" value="Riboflavin_syn_A"/>
    <property type="match status" value="1"/>
</dbReference>
<feature type="repeat" description="Lumazine-binding" evidence="11">
    <location>
        <begin position="97"/>
        <end position="193"/>
    </location>
</feature>
<dbReference type="FunFam" id="2.40.30.20:FF:000003">
    <property type="entry name" value="Riboflavin synthase, alpha subunit"/>
    <property type="match status" value="1"/>
</dbReference>
<keyword evidence="8" id="KW-0808">Transferase</keyword>
<proteinExistence type="predicted"/>
<dbReference type="InterPro" id="IPR017938">
    <property type="entry name" value="Riboflavin_synthase-like_b-brl"/>
</dbReference>
<evidence type="ECO:0000256" key="11">
    <source>
        <dbReference type="PROSITE-ProRule" id="PRU00524"/>
    </source>
</evidence>
<dbReference type="GO" id="GO:0009231">
    <property type="term" value="P:riboflavin biosynthetic process"/>
    <property type="evidence" value="ECO:0007669"/>
    <property type="project" value="UniProtKB-KW"/>
</dbReference>
<dbReference type="NCBIfam" id="NF006767">
    <property type="entry name" value="PRK09289.1"/>
    <property type="match status" value="1"/>
</dbReference>
<evidence type="ECO:0000256" key="3">
    <source>
        <dbReference type="ARBA" id="ARBA00004887"/>
    </source>
</evidence>
<evidence type="ECO:0000256" key="5">
    <source>
        <dbReference type="ARBA" id="ARBA00012827"/>
    </source>
</evidence>
<dbReference type="InterPro" id="IPR001783">
    <property type="entry name" value="Lumazine-bd"/>
</dbReference>
<dbReference type="NCBIfam" id="NF009566">
    <property type="entry name" value="PRK13020.1"/>
    <property type="match status" value="1"/>
</dbReference>
<keyword evidence="15" id="KW-1185">Reference proteome</keyword>